<evidence type="ECO:0000313" key="7">
    <source>
        <dbReference type="EMBL" id="RMX74889.1"/>
    </source>
</evidence>
<keyword evidence="2" id="KW-0186">Copper</keyword>
<dbReference type="InterPro" id="IPR045087">
    <property type="entry name" value="Cu-oxidase_fam"/>
</dbReference>
<dbReference type="PANTHER" id="PTHR11709">
    <property type="entry name" value="MULTI-COPPER OXIDASE"/>
    <property type="match status" value="1"/>
</dbReference>
<feature type="compositionally biased region" description="Low complexity" evidence="3">
    <location>
        <begin position="103"/>
        <end position="120"/>
    </location>
</feature>
<dbReference type="Pfam" id="PF07732">
    <property type="entry name" value="Cu-oxidase_3"/>
    <property type="match status" value="1"/>
</dbReference>
<dbReference type="EMBL" id="QWIJ01001415">
    <property type="protein sequence ID" value="RMX74889.1"/>
    <property type="molecule type" value="Genomic_DNA"/>
</dbReference>
<dbReference type="CDD" id="cd13901">
    <property type="entry name" value="CuRO_3_MaLCC_like"/>
    <property type="match status" value="1"/>
</dbReference>
<evidence type="ECO:0000259" key="6">
    <source>
        <dbReference type="Pfam" id="PF07732"/>
    </source>
</evidence>
<dbReference type="OrthoDB" id="2121828at2759"/>
<evidence type="ECO:0000313" key="8">
    <source>
        <dbReference type="Proteomes" id="UP000281245"/>
    </source>
</evidence>
<sequence length="826" mass="88751">MRRTLQLAALAAGGLAAPSNEQHFRQGLPKRDETSYISSSSAVTTTTHVNTIFTTIEDTVATVYETVDVTKTLCPSSTETKQYASSSGAIDGGAAPQKAGQRSSFGASAASPTSTTTSICSDDASSATAAQYNNGAPDTYDAAVSTSGISTLASLSSLATMSPTISSAMLPTTTAVASTMTSGVISHTVASNDVYTCSTTILAASTVPSCSMLPTAPITNEEQVGDSVLGSLCAPYLDKWLGDYETAPWGDLTTSNSDASVQADIPVTNVTRSYDFTISRGRISADGVLRDVILINNQFPGPMIEANWGDRIEVTVHNNITEPQEGTSLHWHGQLQRLEPWQDGVPSIGQCPIAPGHSFTYNFVAEIHGSSWYHAHYSSQFTAGVAGPLVVHGPTSMDYDIDIGPVMLSDWYHIPYFSIVENAVGTDLSVIPPTSDSVLINGRGRFDCSQRSYDNATQWLGSNLESDLEWTCVEDAPLAAFRFQSGKVHRLRLINHGANGVHKFSIDNHNLTVIATDYVPVVPYTTDVVTLGVGQRADVLVTALDTPEAAIWMRTSAPGGEPCGGSDNPDMKAAIYYENADTTVDPKSETTHSFNASACLNADFADVTPAYAITPSNNTYSQDLDLTLVRNSTGNFEFRVNGQVYHANYNKPLLKNVQEGNFTFEPQWNVYDNLGGPGTTSVILNVTNNMPLTHPFHLHGHNFYVLNVQEGSGPAQAQRPGPNNGPGFEDGLAWDGSVKNFANPMRRDTILLPPYGFAAIQFELDNPGIWPFHCHVAWHLSGGQAINILYRPDDIPTVPEGFTEETCKDWDYYSSQNVVDQIDAGA</sequence>
<feature type="domain" description="Plastocyanin-like" evidence="6">
    <location>
        <begin position="279"/>
        <end position="394"/>
    </location>
</feature>
<comment type="similarity">
    <text evidence="1">Belongs to the multicopper oxidase family.</text>
</comment>
<dbReference type="InterPro" id="IPR001117">
    <property type="entry name" value="Cu-oxidase_2nd"/>
</dbReference>
<dbReference type="Proteomes" id="UP000281245">
    <property type="component" value="Unassembled WGS sequence"/>
</dbReference>
<proteinExistence type="inferred from homology"/>
<comment type="caution">
    <text evidence="7">The sequence shown here is derived from an EMBL/GenBank/DDBJ whole genome shotgun (WGS) entry which is preliminary data.</text>
</comment>
<evidence type="ECO:0000259" key="4">
    <source>
        <dbReference type="Pfam" id="PF00394"/>
    </source>
</evidence>
<evidence type="ECO:0000256" key="2">
    <source>
        <dbReference type="ARBA" id="ARBA00023008"/>
    </source>
</evidence>
<protein>
    <recommendedName>
        <fullName evidence="9">Multicopper oxidase</fullName>
    </recommendedName>
</protein>
<evidence type="ECO:0000259" key="5">
    <source>
        <dbReference type="Pfam" id="PF07731"/>
    </source>
</evidence>
<dbReference type="InterPro" id="IPR011707">
    <property type="entry name" value="Cu-oxidase-like_N"/>
</dbReference>
<dbReference type="InterPro" id="IPR008972">
    <property type="entry name" value="Cupredoxin"/>
</dbReference>
<dbReference type="GO" id="GO:0005507">
    <property type="term" value="F:copper ion binding"/>
    <property type="evidence" value="ECO:0007669"/>
    <property type="project" value="InterPro"/>
</dbReference>
<feature type="domain" description="Plastocyanin-like" evidence="4">
    <location>
        <begin position="405"/>
        <end position="559"/>
    </location>
</feature>
<dbReference type="VEuPathDB" id="FungiDB:BTJ68_01432"/>
<dbReference type="PANTHER" id="PTHR11709:SF145">
    <property type="entry name" value="LCC1"/>
    <property type="match status" value="1"/>
</dbReference>
<feature type="region of interest" description="Disordered" evidence="3">
    <location>
        <begin position="84"/>
        <end position="120"/>
    </location>
</feature>
<gene>
    <name evidence="7" type="ORF">D0869_12148</name>
</gene>
<feature type="domain" description="Plastocyanin-like" evidence="5">
    <location>
        <begin position="660"/>
        <end position="793"/>
    </location>
</feature>
<organism evidence="7 8">
    <name type="scientific">Hortaea werneckii</name>
    <name type="common">Black yeast</name>
    <name type="synonym">Cladosporium werneckii</name>
    <dbReference type="NCBI Taxonomy" id="91943"/>
    <lineage>
        <taxon>Eukaryota</taxon>
        <taxon>Fungi</taxon>
        <taxon>Dikarya</taxon>
        <taxon>Ascomycota</taxon>
        <taxon>Pezizomycotina</taxon>
        <taxon>Dothideomycetes</taxon>
        <taxon>Dothideomycetidae</taxon>
        <taxon>Mycosphaerellales</taxon>
        <taxon>Teratosphaeriaceae</taxon>
        <taxon>Hortaea</taxon>
    </lineage>
</organism>
<dbReference type="CDD" id="cd13854">
    <property type="entry name" value="CuRO_1_MaLCC_like"/>
    <property type="match status" value="1"/>
</dbReference>
<dbReference type="CDD" id="cd13880">
    <property type="entry name" value="CuRO_2_MaLCC_like"/>
    <property type="match status" value="1"/>
</dbReference>
<evidence type="ECO:0008006" key="9">
    <source>
        <dbReference type="Google" id="ProtNLM"/>
    </source>
</evidence>
<dbReference type="Gene3D" id="2.60.40.420">
    <property type="entry name" value="Cupredoxins - blue copper proteins"/>
    <property type="match status" value="3"/>
</dbReference>
<dbReference type="AlphaFoldDB" id="A0A3M6W8Q9"/>
<dbReference type="SUPFAM" id="SSF49503">
    <property type="entry name" value="Cupredoxins"/>
    <property type="match status" value="3"/>
</dbReference>
<dbReference type="Pfam" id="PF07731">
    <property type="entry name" value="Cu-oxidase_2"/>
    <property type="match status" value="1"/>
</dbReference>
<accession>A0A3M6W8Q9</accession>
<dbReference type="InterPro" id="IPR011706">
    <property type="entry name" value="Cu-oxidase_C"/>
</dbReference>
<evidence type="ECO:0000256" key="3">
    <source>
        <dbReference type="SAM" id="MobiDB-lite"/>
    </source>
</evidence>
<feature type="compositionally biased region" description="Low complexity" evidence="3">
    <location>
        <begin position="84"/>
        <end position="95"/>
    </location>
</feature>
<dbReference type="Pfam" id="PF00394">
    <property type="entry name" value="Cu-oxidase"/>
    <property type="match status" value="1"/>
</dbReference>
<name>A0A3M6W8Q9_HORWE</name>
<reference evidence="7 8" key="1">
    <citation type="journal article" date="2018" name="BMC Genomics">
        <title>Genomic evidence for intraspecific hybridization in a clonal and extremely halotolerant yeast.</title>
        <authorList>
            <person name="Gostincar C."/>
            <person name="Stajich J.E."/>
            <person name="Zupancic J."/>
            <person name="Zalar P."/>
            <person name="Gunde-Cimerman N."/>
        </authorList>
    </citation>
    <scope>NUCLEOTIDE SEQUENCE [LARGE SCALE GENOMIC DNA]</scope>
    <source>
        <strain evidence="7 8">EXF-6656</strain>
    </source>
</reference>
<dbReference type="GO" id="GO:0016491">
    <property type="term" value="F:oxidoreductase activity"/>
    <property type="evidence" value="ECO:0007669"/>
    <property type="project" value="InterPro"/>
</dbReference>
<evidence type="ECO:0000256" key="1">
    <source>
        <dbReference type="ARBA" id="ARBA00010609"/>
    </source>
</evidence>